<organism evidence="2 3">
    <name type="scientific">Phomopsis amygdali</name>
    <name type="common">Fusicoccum amygdali</name>
    <dbReference type="NCBI Taxonomy" id="1214568"/>
    <lineage>
        <taxon>Eukaryota</taxon>
        <taxon>Fungi</taxon>
        <taxon>Dikarya</taxon>
        <taxon>Ascomycota</taxon>
        <taxon>Pezizomycotina</taxon>
        <taxon>Sordariomycetes</taxon>
        <taxon>Sordariomycetidae</taxon>
        <taxon>Diaporthales</taxon>
        <taxon>Diaporthaceae</taxon>
        <taxon>Diaporthe</taxon>
    </lineage>
</organism>
<dbReference type="SUPFAM" id="SSF53335">
    <property type="entry name" value="S-adenosyl-L-methionine-dependent methyltransferases"/>
    <property type="match status" value="1"/>
</dbReference>
<dbReference type="AlphaFoldDB" id="A0AAD9S790"/>
<protein>
    <recommendedName>
        <fullName evidence="4">S-adenosyl-L-methionine-dependent methyltransferase</fullName>
    </recommendedName>
</protein>
<dbReference type="Pfam" id="PF13489">
    <property type="entry name" value="Methyltransf_23"/>
    <property type="match status" value="1"/>
</dbReference>
<sequence>MQSVITCAGNKTNSNNSDHLNMLTSKADRTATISQTLSHSQLVEARAMPESILSDDLTFIPDKTGADEAKKDEAVPDLYSYVGTDGRTYQGYMPGDFSHEIYRLILDNKLAEAPIRSPEYALDIGTGTGIWALQFAEDNPTCQVIGTDLSSIQPLSWMPNCQFVQENSELQDWVFPNKFDYIHLRGTIACFNDVTTIMRKAFNGLALGGWIEFQDACFEISGVECGSLRGTAMERWSRLVPKGAAALGRDLAKAKLYKVRLEEAGFIDVHERVIHVPGGPWPSGDKAKLIGVYTANAFHTGVVDSFKNFLLAAGEMSSVEVDSLTTQVKNDIRDASIRWYIPMYVVYARKPYNGEAKNN</sequence>
<evidence type="ECO:0008006" key="4">
    <source>
        <dbReference type="Google" id="ProtNLM"/>
    </source>
</evidence>
<evidence type="ECO:0000313" key="2">
    <source>
        <dbReference type="EMBL" id="KAK2601127.1"/>
    </source>
</evidence>
<comment type="caution">
    <text evidence="2">The sequence shown here is derived from an EMBL/GenBank/DDBJ whole genome shotgun (WGS) entry which is preliminary data.</text>
</comment>
<evidence type="ECO:0000256" key="1">
    <source>
        <dbReference type="ARBA" id="ARBA00038158"/>
    </source>
</evidence>
<dbReference type="EMBL" id="JAUJFL010000006">
    <property type="protein sequence ID" value="KAK2601127.1"/>
    <property type="molecule type" value="Genomic_DNA"/>
</dbReference>
<keyword evidence="3" id="KW-1185">Reference proteome</keyword>
<gene>
    <name evidence="2" type="ORF">N8I77_010597</name>
</gene>
<evidence type="ECO:0000313" key="3">
    <source>
        <dbReference type="Proteomes" id="UP001265746"/>
    </source>
</evidence>
<reference evidence="2" key="1">
    <citation type="submission" date="2023-06" db="EMBL/GenBank/DDBJ databases">
        <authorList>
            <person name="Noh H."/>
        </authorList>
    </citation>
    <scope>NUCLEOTIDE SEQUENCE</scope>
    <source>
        <strain evidence="2">DUCC20226</strain>
    </source>
</reference>
<dbReference type="GO" id="GO:0008168">
    <property type="term" value="F:methyltransferase activity"/>
    <property type="evidence" value="ECO:0007669"/>
    <property type="project" value="TreeGrafter"/>
</dbReference>
<comment type="similarity">
    <text evidence="1">Belongs to the methyltransferase superfamily. LaeA methyltransferase family.</text>
</comment>
<dbReference type="InterPro" id="IPR029063">
    <property type="entry name" value="SAM-dependent_MTases_sf"/>
</dbReference>
<dbReference type="PANTHER" id="PTHR43591">
    <property type="entry name" value="METHYLTRANSFERASE"/>
    <property type="match status" value="1"/>
</dbReference>
<accession>A0AAD9S790</accession>
<dbReference type="PANTHER" id="PTHR43591:SF102">
    <property type="entry name" value="S-ADENOSYL-L-METHIONINE-DEPENDENT METHYLTRANSFERASE"/>
    <property type="match status" value="1"/>
</dbReference>
<name>A0AAD9S790_PHOAM</name>
<dbReference type="CDD" id="cd02440">
    <property type="entry name" value="AdoMet_MTases"/>
    <property type="match status" value="1"/>
</dbReference>
<proteinExistence type="inferred from homology"/>
<dbReference type="Gene3D" id="3.40.50.150">
    <property type="entry name" value="Vaccinia Virus protein VP39"/>
    <property type="match status" value="1"/>
</dbReference>
<dbReference type="Proteomes" id="UP001265746">
    <property type="component" value="Unassembled WGS sequence"/>
</dbReference>